<dbReference type="InterPro" id="IPR003018">
    <property type="entry name" value="GAF"/>
</dbReference>
<dbReference type="NCBIfam" id="TIGR00229">
    <property type="entry name" value="sensory_box"/>
    <property type="match status" value="3"/>
</dbReference>
<evidence type="ECO:0000313" key="10">
    <source>
        <dbReference type="EMBL" id="MBB5064411.1"/>
    </source>
</evidence>
<dbReference type="PRINTS" id="PR00344">
    <property type="entry name" value="BCTRLSENSOR"/>
</dbReference>
<dbReference type="InterPro" id="IPR004358">
    <property type="entry name" value="Sig_transdc_His_kin-like_C"/>
</dbReference>
<dbReference type="SUPFAM" id="SSF47384">
    <property type="entry name" value="Homodimeric domain of signal transducing histidine kinase"/>
    <property type="match status" value="1"/>
</dbReference>
<dbReference type="Gene3D" id="3.30.450.40">
    <property type="match status" value="2"/>
</dbReference>
<dbReference type="InterPro" id="IPR003661">
    <property type="entry name" value="HisK_dim/P_dom"/>
</dbReference>
<dbReference type="InterPro" id="IPR003594">
    <property type="entry name" value="HATPase_dom"/>
</dbReference>
<reference evidence="10 11" key="1">
    <citation type="submission" date="2020-08" db="EMBL/GenBank/DDBJ databases">
        <title>Genomic Encyclopedia of Type Strains, Phase IV (KMG-V): Genome sequencing to study the core and pangenomes of soil and plant-associated prokaryotes.</title>
        <authorList>
            <person name="Whitman W."/>
        </authorList>
    </citation>
    <scope>NUCLEOTIDE SEQUENCE [LARGE SCALE GENOMIC DNA]</scope>
    <source>
        <strain evidence="10 11">X5P3</strain>
    </source>
</reference>
<dbReference type="RefSeq" id="WP_184256290.1">
    <property type="nucleotide sequence ID" value="NZ_JACHIO010000010.1"/>
</dbReference>
<dbReference type="SMART" id="SM00091">
    <property type="entry name" value="PAS"/>
    <property type="match status" value="3"/>
</dbReference>
<evidence type="ECO:0000256" key="3">
    <source>
        <dbReference type="ARBA" id="ARBA00022553"/>
    </source>
</evidence>
<dbReference type="GO" id="GO:0000155">
    <property type="term" value="F:phosphorelay sensor kinase activity"/>
    <property type="evidence" value="ECO:0007669"/>
    <property type="project" value="InterPro"/>
</dbReference>
<feature type="domain" description="PAC" evidence="9">
    <location>
        <begin position="406"/>
        <end position="458"/>
    </location>
</feature>
<keyword evidence="3" id="KW-0597">Phosphoprotein</keyword>
<dbReference type="Gene3D" id="3.30.450.20">
    <property type="entry name" value="PAS domain"/>
    <property type="match status" value="3"/>
</dbReference>
<evidence type="ECO:0000256" key="6">
    <source>
        <dbReference type="SAM" id="MobiDB-lite"/>
    </source>
</evidence>
<dbReference type="AlphaFoldDB" id="A0A7W8EA71"/>
<dbReference type="CDD" id="cd00130">
    <property type="entry name" value="PAS"/>
    <property type="match status" value="2"/>
</dbReference>
<evidence type="ECO:0000256" key="5">
    <source>
        <dbReference type="ARBA" id="ARBA00022777"/>
    </source>
</evidence>
<dbReference type="SUPFAM" id="SSF55781">
    <property type="entry name" value="GAF domain-like"/>
    <property type="match status" value="2"/>
</dbReference>
<dbReference type="InterPro" id="IPR000700">
    <property type="entry name" value="PAS-assoc_C"/>
</dbReference>
<organism evidence="10 11">
    <name type="scientific">Granulicella mallensis</name>
    <dbReference type="NCBI Taxonomy" id="940614"/>
    <lineage>
        <taxon>Bacteria</taxon>
        <taxon>Pseudomonadati</taxon>
        <taxon>Acidobacteriota</taxon>
        <taxon>Terriglobia</taxon>
        <taxon>Terriglobales</taxon>
        <taxon>Acidobacteriaceae</taxon>
        <taxon>Granulicella</taxon>
    </lineage>
</organism>
<dbReference type="PROSITE" id="PS50109">
    <property type="entry name" value="HIS_KIN"/>
    <property type="match status" value="1"/>
</dbReference>
<dbReference type="SUPFAM" id="SSF55874">
    <property type="entry name" value="ATPase domain of HSP90 chaperone/DNA topoisomerase II/histidine kinase"/>
    <property type="match status" value="1"/>
</dbReference>
<dbReference type="InterPro" id="IPR029016">
    <property type="entry name" value="GAF-like_dom_sf"/>
</dbReference>
<dbReference type="SMART" id="SM00388">
    <property type="entry name" value="HisKA"/>
    <property type="match status" value="1"/>
</dbReference>
<dbReference type="PANTHER" id="PTHR43304:SF1">
    <property type="entry name" value="PAC DOMAIN-CONTAINING PROTEIN"/>
    <property type="match status" value="1"/>
</dbReference>
<dbReference type="Pfam" id="PF13185">
    <property type="entry name" value="GAF_2"/>
    <property type="match status" value="2"/>
</dbReference>
<dbReference type="Pfam" id="PF08447">
    <property type="entry name" value="PAS_3"/>
    <property type="match status" value="3"/>
</dbReference>
<dbReference type="EC" id="2.7.13.3" evidence="2"/>
<proteinExistence type="predicted"/>
<dbReference type="InterPro" id="IPR052162">
    <property type="entry name" value="Sensor_kinase/Photoreceptor"/>
</dbReference>
<dbReference type="CDD" id="cd00082">
    <property type="entry name" value="HisKA"/>
    <property type="match status" value="1"/>
</dbReference>
<evidence type="ECO:0000256" key="2">
    <source>
        <dbReference type="ARBA" id="ARBA00012438"/>
    </source>
</evidence>
<evidence type="ECO:0000259" key="9">
    <source>
        <dbReference type="PROSITE" id="PS50113"/>
    </source>
</evidence>
<feature type="domain" description="Histidine kinase" evidence="7">
    <location>
        <begin position="771"/>
        <end position="987"/>
    </location>
</feature>
<keyword evidence="4" id="KW-0808">Transferase</keyword>
<dbReference type="Gene3D" id="2.10.70.100">
    <property type="match status" value="1"/>
</dbReference>
<dbReference type="InterPro" id="IPR035965">
    <property type="entry name" value="PAS-like_dom_sf"/>
</dbReference>
<accession>A0A7W8EA71</accession>
<name>A0A7W8EA71_9BACT</name>
<feature type="domain" description="PAC" evidence="9">
    <location>
        <begin position="105"/>
        <end position="157"/>
    </location>
</feature>
<gene>
    <name evidence="10" type="ORF">HDF15_002765</name>
</gene>
<evidence type="ECO:0000259" key="8">
    <source>
        <dbReference type="PROSITE" id="PS50112"/>
    </source>
</evidence>
<dbReference type="InterPro" id="IPR036890">
    <property type="entry name" value="HATPase_C_sf"/>
</dbReference>
<dbReference type="InterPro" id="IPR036097">
    <property type="entry name" value="HisK_dim/P_sf"/>
</dbReference>
<protein>
    <recommendedName>
        <fullName evidence="2">histidine kinase</fullName>
        <ecNumber evidence="2">2.7.13.3</ecNumber>
    </recommendedName>
</protein>
<dbReference type="SMART" id="SM00086">
    <property type="entry name" value="PAC"/>
    <property type="match status" value="3"/>
</dbReference>
<comment type="catalytic activity">
    <reaction evidence="1">
        <text>ATP + protein L-histidine = ADP + protein N-phospho-L-histidine.</text>
        <dbReference type="EC" id="2.7.13.3"/>
    </reaction>
</comment>
<dbReference type="InterPro" id="IPR005467">
    <property type="entry name" value="His_kinase_dom"/>
</dbReference>
<dbReference type="PANTHER" id="PTHR43304">
    <property type="entry name" value="PHYTOCHROME-LIKE PROTEIN CPH1"/>
    <property type="match status" value="1"/>
</dbReference>
<dbReference type="InterPro" id="IPR013655">
    <property type="entry name" value="PAS_fold_3"/>
</dbReference>
<evidence type="ECO:0000256" key="1">
    <source>
        <dbReference type="ARBA" id="ARBA00000085"/>
    </source>
</evidence>
<dbReference type="SUPFAM" id="SSF55785">
    <property type="entry name" value="PYP-like sensor domain (PAS domain)"/>
    <property type="match status" value="3"/>
</dbReference>
<dbReference type="Pfam" id="PF00512">
    <property type="entry name" value="HisKA"/>
    <property type="match status" value="1"/>
</dbReference>
<dbReference type="Gene3D" id="3.30.565.10">
    <property type="entry name" value="Histidine kinase-like ATPase, C-terminal domain"/>
    <property type="match status" value="1"/>
</dbReference>
<dbReference type="SMART" id="SM00065">
    <property type="entry name" value="GAF"/>
    <property type="match status" value="2"/>
</dbReference>
<dbReference type="Gene3D" id="1.10.287.130">
    <property type="match status" value="1"/>
</dbReference>
<dbReference type="InterPro" id="IPR000014">
    <property type="entry name" value="PAS"/>
</dbReference>
<keyword evidence="5" id="KW-0418">Kinase</keyword>
<dbReference type="PROSITE" id="PS50112">
    <property type="entry name" value="PAS"/>
    <property type="match status" value="2"/>
</dbReference>
<evidence type="ECO:0000256" key="4">
    <source>
        <dbReference type="ARBA" id="ARBA00022679"/>
    </source>
</evidence>
<dbReference type="PROSITE" id="PS50113">
    <property type="entry name" value="PAC"/>
    <property type="match status" value="3"/>
</dbReference>
<evidence type="ECO:0000259" key="7">
    <source>
        <dbReference type="PROSITE" id="PS50109"/>
    </source>
</evidence>
<dbReference type="SMART" id="SM00387">
    <property type="entry name" value="HATPase_c"/>
    <property type="match status" value="1"/>
</dbReference>
<feature type="region of interest" description="Disordered" evidence="6">
    <location>
        <begin position="1"/>
        <end position="25"/>
    </location>
</feature>
<feature type="domain" description="PAS" evidence="8">
    <location>
        <begin position="333"/>
        <end position="403"/>
    </location>
</feature>
<feature type="domain" description="PAC" evidence="9">
    <location>
        <begin position="700"/>
        <end position="751"/>
    </location>
</feature>
<evidence type="ECO:0000313" key="11">
    <source>
        <dbReference type="Proteomes" id="UP000584867"/>
    </source>
</evidence>
<sequence length="1014" mass="110743">MAHAYAMEHGAGSTGAQDDPERAGDAKALPAGEAQFRGILDGIPGLVITAAGTGELELFNAPVLEFFGKTPEELRNWTISGIVYPDDLPRLIEVFTVSMSTGCPYDLEYRLRRFDGVYRWFHGRALPLRASDGRILNWCFLLTDVEDRRRAEALLASENRLLEMVAGGVSIPKILDELCRLVEDTATGSYCSVVLVDSTGTQLEHGAAPSLPSTFIKAIEGRPVNVDSGPCAMAAYLNEQVISTDIASETRWAAYEWCPMALAHGLRSCWSTPISSTTGRVLGAFAIYYTEPKTPTTEDQVLIGQFTHIASIAIERQRSQTSLTLALDELKTSEGRLRTIIDAIPGLVWSAAPDGNVDFLSQPWCDYTGVSMEESGGSGWAKTLHPEDAERLTTYWPSLLASGQPGEFEARFRHFDGSCRWFLVRAVPLHDETGQIIKWYGLNTDIEDRKRADSLLAGEKRLLEMVASSTPLALILEDLCKFVEATVSECYCSVLLVDPTRTHLQHAAGPSLPASFNASVNGLPLIVESGPCATAVCLNEQVIAADISLDTRWEQYAWCPMALANGLRACWSTPISSTTGMVLGIFAIYYTEPRTPTSWHQALIGQFTHIASIAIERAQGEAALRRSEAFLAKAQRLSSTGSFSWRVATGEITWSEQAYRIFGLSPALPVTLELIGSRVHPEDIPLMHDMVARAQAGQDFEYEHRLQMPDGSTKYLHMLAHGTVDREGQTEYIGAVQDVTERRLSEEALSKVRSELAHVARVTSLGAMTASIAHEVNQPLSGIITNASTCLRMLAANPPNIEGALETARRTIRDGNRASDVITRLRALFSKKEVVSEALDLNEATREVVALSLRDLQRSRVILRSELANDLPSVTGDRVQLQQVILNLLRNASDAMAGIKDRPRELVIKTERDECDHVRLTVQDTGIGLEGQGVDKLFEAFYTTKSNGMGIGLSVSRSIIENHRGRLWAAPNDGPGATFSFSIPRGPGAVTGANSLGAMRTRAVTDATRVMGNP</sequence>
<dbReference type="InterPro" id="IPR001610">
    <property type="entry name" value="PAC"/>
</dbReference>
<feature type="domain" description="PAS" evidence="8">
    <location>
        <begin position="32"/>
        <end position="102"/>
    </location>
</feature>
<dbReference type="EMBL" id="JACHIO010000010">
    <property type="protein sequence ID" value="MBB5064411.1"/>
    <property type="molecule type" value="Genomic_DNA"/>
</dbReference>
<dbReference type="Pfam" id="PF02518">
    <property type="entry name" value="HATPase_c"/>
    <property type="match status" value="1"/>
</dbReference>
<comment type="caution">
    <text evidence="10">The sequence shown here is derived from an EMBL/GenBank/DDBJ whole genome shotgun (WGS) entry which is preliminary data.</text>
</comment>
<dbReference type="Proteomes" id="UP000584867">
    <property type="component" value="Unassembled WGS sequence"/>
</dbReference>
<dbReference type="FunFam" id="3.30.450.20:FF:000099">
    <property type="entry name" value="Sensory box sensor histidine kinase"/>
    <property type="match status" value="2"/>
</dbReference>